<protein>
    <submittedName>
        <fullName evidence="1">Uncharacterized protein</fullName>
    </submittedName>
</protein>
<dbReference type="Gene3D" id="3.40.50.300">
    <property type="entry name" value="P-loop containing nucleotide triphosphate hydrolases"/>
    <property type="match status" value="1"/>
</dbReference>
<keyword evidence="2" id="KW-1185">Reference proteome</keyword>
<dbReference type="InterPro" id="IPR027417">
    <property type="entry name" value="P-loop_NTPase"/>
</dbReference>
<reference evidence="1" key="1">
    <citation type="submission" date="2021-01" db="EMBL/GenBank/DDBJ databases">
        <authorList>
            <consortium name="Aspergillus chevalieri M1 genome sequencing consortium"/>
            <person name="Kazuki M."/>
            <person name="Futagami T."/>
        </authorList>
    </citation>
    <scope>NUCLEOTIDE SEQUENCE</scope>
    <source>
        <strain evidence="1">M1</strain>
    </source>
</reference>
<dbReference type="AlphaFoldDB" id="A0A7R7VE61"/>
<evidence type="ECO:0000313" key="2">
    <source>
        <dbReference type="Proteomes" id="UP000637239"/>
    </source>
</evidence>
<proteinExistence type="predicted"/>
<dbReference type="Proteomes" id="UP000637239">
    <property type="component" value="Chromosome 1"/>
</dbReference>
<dbReference type="GeneID" id="66977516"/>
<dbReference type="KEGG" id="ache:ACHE_10559A"/>
<accession>A0A7R7VE61</accession>
<reference evidence="1" key="2">
    <citation type="submission" date="2021-02" db="EMBL/GenBank/DDBJ databases">
        <title>Aspergillus chevalieri M1 genome sequence.</title>
        <authorList>
            <person name="Kadooka C."/>
            <person name="Mori K."/>
            <person name="Futagami T."/>
        </authorList>
    </citation>
    <scope>NUCLEOTIDE SEQUENCE</scope>
    <source>
        <strain evidence="1">M1</strain>
    </source>
</reference>
<evidence type="ECO:0000313" key="1">
    <source>
        <dbReference type="EMBL" id="BCR83157.1"/>
    </source>
</evidence>
<dbReference type="RefSeq" id="XP_043131679.1">
    <property type="nucleotide sequence ID" value="XM_043280619.1"/>
</dbReference>
<name>A0A7R7VE61_ASPCH</name>
<organism evidence="1 2">
    <name type="scientific">Aspergillus chevalieri</name>
    <name type="common">Eurotium chevalieri</name>
    <dbReference type="NCBI Taxonomy" id="182096"/>
    <lineage>
        <taxon>Eukaryota</taxon>
        <taxon>Fungi</taxon>
        <taxon>Dikarya</taxon>
        <taxon>Ascomycota</taxon>
        <taxon>Pezizomycotina</taxon>
        <taxon>Eurotiomycetes</taxon>
        <taxon>Eurotiomycetidae</taxon>
        <taxon>Eurotiales</taxon>
        <taxon>Aspergillaceae</taxon>
        <taxon>Aspergillus</taxon>
        <taxon>Aspergillus subgen. Aspergillus</taxon>
    </lineage>
</organism>
<sequence length="83" mass="9163">MAYQGLESVKQQFLSITSHIDVCKKQGRDPKLDRYSIVFQGNLPTGKTTIGRLYAKFLYSIGVLGSCHVIETSGVKLASEDPK</sequence>
<gene>
    <name evidence="1" type="ORF">ACHE_10559A</name>
</gene>
<dbReference type="EMBL" id="AP024416">
    <property type="protein sequence ID" value="BCR83157.1"/>
    <property type="molecule type" value="Genomic_DNA"/>
</dbReference>